<keyword evidence="17" id="KW-1185">Reference proteome</keyword>
<dbReference type="GO" id="GO:0015031">
    <property type="term" value="P:protein transport"/>
    <property type="evidence" value="ECO:0007669"/>
    <property type="project" value="UniProtKB-KW"/>
</dbReference>
<dbReference type="SUPFAM" id="SSF161098">
    <property type="entry name" value="MetI-like"/>
    <property type="match status" value="1"/>
</dbReference>
<dbReference type="GO" id="GO:0015833">
    <property type="term" value="P:peptide transport"/>
    <property type="evidence" value="ECO:0007669"/>
    <property type="project" value="UniProtKB-KW"/>
</dbReference>
<evidence type="ECO:0000256" key="12">
    <source>
        <dbReference type="RuleBase" id="RU363032"/>
    </source>
</evidence>
<dbReference type="OrthoDB" id="8906042at2"/>
<evidence type="ECO:0000256" key="10">
    <source>
        <dbReference type="ARBA" id="ARBA00024202"/>
    </source>
</evidence>
<name>A0A142KG28_9ACTN</name>
<evidence type="ECO:0000256" key="6">
    <source>
        <dbReference type="ARBA" id="ARBA00022856"/>
    </source>
</evidence>
<reference evidence="14 16" key="2">
    <citation type="submission" date="2016-02" db="EMBL/GenBank/DDBJ databases">
        <title>Complete Genome Sequence of Propionibacterium acidipropionici ATCC 55737.</title>
        <authorList>
            <person name="Luna Flores C.H."/>
            <person name="Nielsen L.K."/>
            <person name="Marcellin E."/>
        </authorList>
    </citation>
    <scope>NUCLEOTIDE SEQUENCE [LARGE SCALE GENOMIC DNA]</scope>
    <source>
        <strain evidence="14 16">ATCC 55737</strain>
    </source>
</reference>
<keyword evidence="4" id="KW-0997">Cell inner membrane</keyword>
<evidence type="ECO:0000256" key="2">
    <source>
        <dbReference type="ARBA" id="ARBA00022448"/>
    </source>
</evidence>
<keyword evidence="5 12" id="KW-0812">Transmembrane</keyword>
<sequence length="330" mass="35521">MTEPNFTSTPAAERPNDAVDVAPLTEPVLDPSQEPQGVTRSGKHLSRWQLILRRFWRSKGARVGVVGLALILILALVGPFIANWDYFYSDDMAFLSPPDSVHWLGTNQGGFDVFAMTIEGLRKSLLIGFAVAAIIEVLAALIGAAAAYFGKTVEKVLLWFTDLLLVIPSFLLIAIISQHTGGRKSSTWLLILLLAAFSWMLSARVVRAMTLSVVSLDYVTAAKFMSVPSFVVIVKHVIPNIASYLIIDFTLGVVSAVMSETALSFFGFGVQKPETSLGTLLADGMTSATTSPWIFLTPATVLVITLLSVNFIGDALRDAIDPSSKSGGQA</sequence>
<evidence type="ECO:0000259" key="13">
    <source>
        <dbReference type="PROSITE" id="PS50928"/>
    </source>
</evidence>
<dbReference type="GO" id="GO:0005886">
    <property type="term" value="C:plasma membrane"/>
    <property type="evidence" value="ECO:0007669"/>
    <property type="project" value="UniProtKB-SubCell"/>
</dbReference>
<evidence type="ECO:0000256" key="1">
    <source>
        <dbReference type="ARBA" id="ARBA00004429"/>
    </source>
</evidence>
<dbReference type="Pfam" id="PF00528">
    <property type="entry name" value="BPD_transp_1"/>
    <property type="match status" value="1"/>
</dbReference>
<dbReference type="Proteomes" id="UP000178666">
    <property type="component" value="Chromosome"/>
</dbReference>
<evidence type="ECO:0000256" key="5">
    <source>
        <dbReference type="ARBA" id="ARBA00022692"/>
    </source>
</evidence>
<dbReference type="InterPro" id="IPR000515">
    <property type="entry name" value="MetI-like"/>
</dbReference>
<evidence type="ECO:0000256" key="3">
    <source>
        <dbReference type="ARBA" id="ARBA00022475"/>
    </source>
</evidence>
<dbReference type="InterPro" id="IPR035906">
    <property type="entry name" value="MetI-like_sf"/>
</dbReference>
<dbReference type="RefSeq" id="WP_028700970.1">
    <property type="nucleotide sequence ID" value="NZ_CP013126.1"/>
</dbReference>
<feature type="transmembrane region" description="Helical" evidence="12">
    <location>
        <begin position="156"/>
        <end position="176"/>
    </location>
</feature>
<dbReference type="AlphaFoldDB" id="A0A142KG28"/>
<evidence type="ECO:0000313" key="14">
    <source>
        <dbReference type="EMBL" id="AMS05066.1"/>
    </source>
</evidence>
<feature type="transmembrane region" description="Helical" evidence="12">
    <location>
        <begin position="125"/>
        <end position="150"/>
    </location>
</feature>
<reference evidence="15 17" key="1">
    <citation type="journal article" date="2016" name="Plant Dis.">
        <title>Improved production of propionic acid using genome shuffling.</title>
        <authorList>
            <person name="Luna-Flores C.H."/>
            <person name="Palfreyman R.W."/>
            <person name="Kromer J.O."/>
            <person name="Nielsen L.K."/>
            <person name="Marcellin E."/>
        </authorList>
    </citation>
    <scope>NUCLEOTIDE SEQUENCE [LARGE SCALE GENOMIC DNA]</scope>
    <source>
        <strain evidence="15 17">F3E8</strain>
    </source>
</reference>
<dbReference type="PANTHER" id="PTHR43386:SF2">
    <property type="entry name" value="OLIGOPEPTIDE TRANSPORT SYSTEM PERMEASE PROTEIN OPPC"/>
    <property type="match status" value="1"/>
</dbReference>
<keyword evidence="3" id="KW-1003">Cell membrane</keyword>
<feature type="transmembrane region" description="Helical" evidence="12">
    <location>
        <begin position="63"/>
        <end position="81"/>
    </location>
</feature>
<keyword evidence="7" id="KW-0653">Protein transport</keyword>
<feature type="transmembrane region" description="Helical" evidence="12">
    <location>
        <begin position="218"/>
        <end position="238"/>
    </location>
</feature>
<keyword evidence="8 12" id="KW-1133">Transmembrane helix</keyword>
<keyword evidence="6" id="KW-0571">Peptide transport</keyword>
<accession>A0A142KG28</accession>
<dbReference type="InterPro" id="IPR025966">
    <property type="entry name" value="OppC_N"/>
</dbReference>
<evidence type="ECO:0000313" key="17">
    <source>
        <dbReference type="Proteomes" id="UP000178666"/>
    </source>
</evidence>
<proteinExistence type="inferred from homology"/>
<evidence type="ECO:0000256" key="9">
    <source>
        <dbReference type="ARBA" id="ARBA00023136"/>
    </source>
</evidence>
<dbReference type="Gene3D" id="1.10.3720.10">
    <property type="entry name" value="MetI-like"/>
    <property type="match status" value="1"/>
</dbReference>
<dbReference type="Pfam" id="PF12911">
    <property type="entry name" value="OppC_N"/>
    <property type="match status" value="1"/>
</dbReference>
<dbReference type="PROSITE" id="PS50928">
    <property type="entry name" value="ABC_TM1"/>
    <property type="match status" value="1"/>
</dbReference>
<dbReference type="EMBL" id="CP014352">
    <property type="protein sequence ID" value="AMS05066.1"/>
    <property type="molecule type" value="Genomic_DNA"/>
</dbReference>
<dbReference type="GeneID" id="88085203"/>
<evidence type="ECO:0000256" key="4">
    <source>
        <dbReference type="ARBA" id="ARBA00022519"/>
    </source>
</evidence>
<dbReference type="Proteomes" id="UP000075221">
    <property type="component" value="Chromosome"/>
</dbReference>
<gene>
    <name evidence="15" type="ORF">A8L58_07335</name>
    <name evidence="14" type="ORF">AXH35_05870</name>
</gene>
<evidence type="ECO:0000313" key="15">
    <source>
        <dbReference type="EMBL" id="AOZ46547.1"/>
    </source>
</evidence>
<keyword evidence="2 12" id="KW-0813">Transport</keyword>
<dbReference type="CDD" id="cd06261">
    <property type="entry name" value="TM_PBP2"/>
    <property type="match status" value="1"/>
</dbReference>
<dbReference type="EMBL" id="CP015970">
    <property type="protein sequence ID" value="AOZ46547.1"/>
    <property type="molecule type" value="Genomic_DNA"/>
</dbReference>
<comment type="subcellular location">
    <subcellularLocation>
        <location evidence="1">Cell inner membrane</location>
        <topology evidence="1">Multi-pass membrane protein</topology>
    </subcellularLocation>
    <subcellularLocation>
        <location evidence="12">Cell membrane</location>
        <topology evidence="12">Multi-pass membrane protein</topology>
    </subcellularLocation>
</comment>
<organism evidence="14 16">
    <name type="scientific">Acidipropionibacterium acidipropionici</name>
    <dbReference type="NCBI Taxonomy" id="1748"/>
    <lineage>
        <taxon>Bacteria</taxon>
        <taxon>Bacillati</taxon>
        <taxon>Actinomycetota</taxon>
        <taxon>Actinomycetes</taxon>
        <taxon>Propionibacteriales</taxon>
        <taxon>Propionibacteriaceae</taxon>
        <taxon>Acidipropionibacterium</taxon>
    </lineage>
</organism>
<dbReference type="KEGG" id="aaci:ASQ49_09285"/>
<dbReference type="GO" id="GO:0055085">
    <property type="term" value="P:transmembrane transport"/>
    <property type="evidence" value="ECO:0007669"/>
    <property type="project" value="InterPro"/>
</dbReference>
<feature type="transmembrane region" description="Helical" evidence="12">
    <location>
        <begin position="188"/>
        <end position="206"/>
    </location>
</feature>
<dbReference type="PANTHER" id="PTHR43386">
    <property type="entry name" value="OLIGOPEPTIDE TRANSPORT SYSTEM PERMEASE PROTEIN APPC"/>
    <property type="match status" value="1"/>
</dbReference>
<dbReference type="InterPro" id="IPR050366">
    <property type="entry name" value="BP-dependent_transpt_permease"/>
</dbReference>
<evidence type="ECO:0000256" key="11">
    <source>
        <dbReference type="ARBA" id="ARBA00072251"/>
    </source>
</evidence>
<evidence type="ECO:0000256" key="8">
    <source>
        <dbReference type="ARBA" id="ARBA00022989"/>
    </source>
</evidence>
<feature type="transmembrane region" description="Helical" evidence="12">
    <location>
        <begin position="290"/>
        <end position="312"/>
    </location>
</feature>
<feature type="domain" description="ABC transmembrane type-1" evidence="13">
    <location>
        <begin position="121"/>
        <end position="313"/>
    </location>
</feature>
<evidence type="ECO:0000256" key="7">
    <source>
        <dbReference type="ARBA" id="ARBA00022927"/>
    </source>
</evidence>
<comment type="similarity">
    <text evidence="10">Belongs to the binding-protein-dependent transport system permease family. OppBC subfamily.</text>
</comment>
<keyword evidence="9 12" id="KW-0472">Membrane</keyword>
<protein>
    <recommendedName>
        <fullName evidence="11">Oligopeptide transport system permease protein OppC</fullName>
    </recommendedName>
</protein>
<evidence type="ECO:0000313" key="16">
    <source>
        <dbReference type="Proteomes" id="UP000075221"/>
    </source>
</evidence>